<dbReference type="Ensembl" id="ENSTGUT00000009648.2">
    <property type="protein sequence ID" value="ENSTGUP00000009547.2"/>
    <property type="gene ID" value="ENSTGUG00000009261.2"/>
</dbReference>
<evidence type="ECO:0000259" key="2">
    <source>
        <dbReference type="Pfam" id="PF05018"/>
    </source>
</evidence>
<evidence type="ECO:0000313" key="4">
    <source>
        <dbReference type="Proteomes" id="UP000007754"/>
    </source>
</evidence>
<evidence type="ECO:0000313" key="3">
    <source>
        <dbReference type="Ensembl" id="ENSTGUP00000009547.2"/>
    </source>
</evidence>
<feature type="compositionally biased region" description="Polar residues" evidence="1">
    <location>
        <begin position="325"/>
        <end position="354"/>
    </location>
</feature>
<feature type="region of interest" description="Disordered" evidence="1">
    <location>
        <begin position="325"/>
        <end position="363"/>
    </location>
</feature>
<gene>
    <name evidence="3" type="primary">CFAP20DC</name>
</gene>
<dbReference type="Pfam" id="PF05018">
    <property type="entry name" value="CFA20_dom"/>
    <property type="match status" value="1"/>
</dbReference>
<feature type="domain" description="CFA20" evidence="2">
    <location>
        <begin position="4"/>
        <end position="178"/>
    </location>
</feature>
<feature type="region of interest" description="Disordered" evidence="1">
    <location>
        <begin position="469"/>
        <end position="521"/>
    </location>
</feature>
<dbReference type="PANTHER" id="PTHR12458">
    <property type="entry name" value="ORF PROTEIN"/>
    <property type="match status" value="1"/>
</dbReference>
<feature type="compositionally biased region" description="Polar residues" evidence="1">
    <location>
        <begin position="731"/>
        <end position="755"/>
    </location>
</feature>
<feature type="compositionally biased region" description="Polar residues" evidence="1">
    <location>
        <begin position="276"/>
        <end position="291"/>
    </location>
</feature>
<dbReference type="InterPro" id="IPR007714">
    <property type="entry name" value="CFA20_dom"/>
</dbReference>
<feature type="region of interest" description="Disordered" evidence="1">
    <location>
        <begin position="725"/>
        <end position="755"/>
    </location>
</feature>
<keyword evidence="4" id="KW-1185">Reference proteome</keyword>
<sequence length="755" mass="84571">MGGRFVEIFSAQGKNPGAKWKIFGNPSAISKEYDKELKGFVFVLEGNSLTNKMKLPRETKQTLGLVQQFLTLQIFVPLGKDFSTELLITDFDNIKRRLYLSTVHKELSVTPLHAKIPLFMIKRKIWCNMCIDLAAFTYEIFKGAYFRSLDGIIISANCKLRKVFTLKFKPQDTAEEGTCIVTPGQYEASDDIPPTCQLNSDVPQVTQVLDLNEIHKPKIKCRGNALQETGILGSRGNICNRKTQDASHIAFGSKILGPPPSSNRRTNAKVPGKVTKTLSSKASCQLQNSGMPTETIPEVERLELPLWPCNDTLDQGGKRSTLQTTANEYQNDPEIQTQKTSVSGEADFQLTSPQVPSPDKDSDIRLSLKNTAKPTWEITNDKWVFPERLTESIQLDRKEHLGATGSSTCCNLPSAQNASVEHHSRKAADLQTSKKEVFTFSSKPRSAPYGKSPNISPESYIFPLELELDSSGEHEQSRTEDSFEGTDSSEEDDNSELIQSTENIENSHGRQGTSDSAVFKEIPLNKMSQRNEYSKNKEHSKYNVEEAILSKPQSSTMRKTESISFQRTLKPIRSLSPIQSKSKSFRVIRNVSKETERYEGVSDQFERSVSKTSLKKVSNGNSCLTAQTCEYDRKKYQSNRLSSSELQMLASMKRQQNEEIWDAGISHGLSTTQIDCCNVNLNIADDDTATWNSCFPPPVSQEHHYQKEMSPLSHSNPRDCLNVFSPPIIPGSQQLEENTKSSTKQGTPDTQKTWL</sequence>
<accession>H0ZG35</accession>
<name>H0ZG35_TAEGU</name>
<reference evidence="3 4" key="1">
    <citation type="journal article" date="2010" name="Nature">
        <title>The genome of a songbird.</title>
        <authorList>
            <person name="Warren W.C."/>
            <person name="Clayton D.F."/>
            <person name="Ellegren H."/>
            <person name="Arnold A.P."/>
            <person name="Hillier L.W."/>
            <person name="Kunstner A."/>
            <person name="Searle S."/>
            <person name="White S."/>
            <person name="Vilella A.J."/>
            <person name="Fairley S."/>
            <person name="Heger A."/>
            <person name="Kong L."/>
            <person name="Ponting C.P."/>
            <person name="Jarvis E.D."/>
            <person name="Mello C.V."/>
            <person name="Minx P."/>
            <person name="Lovell P."/>
            <person name="Velho T.A."/>
            <person name="Ferris M."/>
            <person name="Balakrishnan C.N."/>
            <person name="Sinha S."/>
            <person name="Blatti C."/>
            <person name="London S.E."/>
            <person name="Li Y."/>
            <person name="Lin Y.C."/>
            <person name="George J."/>
            <person name="Sweedler J."/>
            <person name="Southey B."/>
            <person name="Gunaratne P."/>
            <person name="Watson M."/>
            <person name="Nam K."/>
            <person name="Backstrom N."/>
            <person name="Smeds L."/>
            <person name="Nabholz B."/>
            <person name="Itoh Y."/>
            <person name="Whitney O."/>
            <person name="Pfenning A.R."/>
            <person name="Howard J."/>
            <person name="Volker M."/>
            <person name="Skinner B.M."/>
            <person name="Griffin D.K."/>
            <person name="Ye L."/>
            <person name="McLaren W.M."/>
            <person name="Flicek P."/>
            <person name="Quesada V."/>
            <person name="Velasco G."/>
            <person name="Lopez-Otin C."/>
            <person name="Puente X.S."/>
            <person name="Olender T."/>
            <person name="Lancet D."/>
            <person name="Smit A.F."/>
            <person name="Hubley R."/>
            <person name="Konkel M.K."/>
            <person name="Walker J.A."/>
            <person name="Batzer M.A."/>
            <person name="Gu W."/>
            <person name="Pollock D.D."/>
            <person name="Chen L."/>
            <person name="Cheng Z."/>
            <person name="Eichler E.E."/>
            <person name="Stapley J."/>
            <person name="Slate J."/>
            <person name="Ekblom R."/>
            <person name="Birkhead T."/>
            <person name="Burke T."/>
            <person name="Burt D."/>
            <person name="Scharff C."/>
            <person name="Adam I."/>
            <person name="Richard H."/>
            <person name="Sultan M."/>
            <person name="Soldatov A."/>
            <person name="Lehrach H."/>
            <person name="Edwards S.V."/>
            <person name="Yang S.P."/>
            <person name="Li X."/>
            <person name="Graves T."/>
            <person name="Fulton L."/>
            <person name="Nelson J."/>
            <person name="Chinwalla A."/>
            <person name="Hou S."/>
            <person name="Mardis E.R."/>
            <person name="Wilson R.K."/>
        </authorList>
    </citation>
    <scope>NUCLEOTIDE SEQUENCE [LARGE SCALE GENOMIC DNA]</scope>
</reference>
<dbReference type="InterPro" id="IPR040441">
    <property type="entry name" value="CFA20/CFAP20DC"/>
</dbReference>
<reference evidence="3" key="3">
    <citation type="submission" date="2025-09" db="UniProtKB">
        <authorList>
            <consortium name="Ensembl"/>
        </authorList>
    </citation>
    <scope>IDENTIFICATION</scope>
</reference>
<dbReference type="HOGENOM" id="CLU_073504_0_0_1"/>
<dbReference type="AlphaFoldDB" id="H0ZG35"/>
<feature type="region of interest" description="Disordered" evidence="1">
    <location>
        <begin position="254"/>
        <end position="291"/>
    </location>
</feature>
<proteinExistence type="predicted"/>
<evidence type="ECO:0000256" key="1">
    <source>
        <dbReference type="SAM" id="MobiDB-lite"/>
    </source>
</evidence>
<organism evidence="3 4">
    <name type="scientific">Taeniopygia guttata</name>
    <name type="common">Zebra finch</name>
    <name type="synonym">Poephila guttata</name>
    <dbReference type="NCBI Taxonomy" id="59729"/>
    <lineage>
        <taxon>Eukaryota</taxon>
        <taxon>Metazoa</taxon>
        <taxon>Chordata</taxon>
        <taxon>Craniata</taxon>
        <taxon>Vertebrata</taxon>
        <taxon>Euteleostomi</taxon>
        <taxon>Archelosauria</taxon>
        <taxon>Archosauria</taxon>
        <taxon>Dinosauria</taxon>
        <taxon>Saurischia</taxon>
        <taxon>Theropoda</taxon>
        <taxon>Coelurosauria</taxon>
        <taxon>Aves</taxon>
        <taxon>Neognathae</taxon>
        <taxon>Neoaves</taxon>
        <taxon>Telluraves</taxon>
        <taxon>Australaves</taxon>
        <taxon>Passeriformes</taxon>
        <taxon>Passeroidea</taxon>
        <taxon>Estrildidae</taxon>
        <taxon>Estrildinae</taxon>
        <taxon>Taeniopygia</taxon>
    </lineage>
</organism>
<dbReference type="STRING" id="59729.ENSTGUP00000038218"/>
<feature type="compositionally biased region" description="Acidic residues" evidence="1">
    <location>
        <begin position="482"/>
        <end position="495"/>
    </location>
</feature>
<feature type="compositionally biased region" description="Polar residues" evidence="1">
    <location>
        <begin position="496"/>
        <end position="516"/>
    </location>
</feature>
<feature type="compositionally biased region" description="Basic and acidic residues" evidence="1">
    <location>
        <begin position="471"/>
        <end position="481"/>
    </location>
</feature>
<dbReference type="GeneTree" id="ENSGT00390000005497"/>
<protein>
    <submittedName>
        <fullName evidence="3">CFAP20 domain containing</fullName>
    </submittedName>
</protein>
<reference evidence="3" key="2">
    <citation type="submission" date="2025-08" db="UniProtKB">
        <authorList>
            <consortium name="Ensembl"/>
        </authorList>
    </citation>
    <scope>IDENTIFICATION</scope>
</reference>
<dbReference type="Proteomes" id="UP000007754">
    <property type="component" value="Chromosome 12"/>
</dbReference>